<dbReference type="GO" id="GO:0034626">
    <property type="term" value="P:fatty acid elongation, polyunsaturated fatty acid"/>
    <property type="evidence" value="ECO:0007669"/>
    <property type="project" value="TreeGrafter"/>
</dbReference>
<comment type="subcellular location">
    <subcellularLocation>
        <location evidence="1">Membrane</location>
        <topology evidence="1">Multi-pass membrane protein</topology>
    </subcellularLocation>
</comment>
<evidence type="ECO:0000256" key="4">
    <source>
        <dbReference type="ARBA" id="ARBA00022692"/>
    </source>
</evidence>
<dbReference type="GO" id="GO:0042761">
    <property type="term" value="P:very long-chain fatty acid biosynthetic process"/>
    <property type="evidence" value="ECO:0007669"/>
    <property type="project" value="TreeGrafter"/>
</dbReference>
<dbReference type="GO" id="GO:0034625">
    <property type="term" value="P:fatty acid elongation, monounsaturated fatty acid"/>
    <property type="evidence" value="ECO:0007669"/>
    <property type="project" value="TreeGrafter"/>
</dbReference>
<evidence type="ECO:0000256" key="5">
    <source>
        <dbReference type="ARBA" id="ARBA00022832"/>
    </source>
</evidence>
<dbReference type="EMBL" id="CP012526">
    <property type="protein sequence ID" value="ALC46970.1"/>
    <property type="molecule type" value="Genomic_DNA"/>
</dbReference>
<accession>A0A0M4F5W3</accession>
<dbReference type="AlphaFoldDB" id="A0A0M4F5W3"/>
<evidence type="ECO:0000256" key="1">
    <source>
        <dbReference type="ARBA" id="ARBA00004141"/>
    </source>
</evidence>
<dbReference type="InterPro" id="IPR002076">
    <property type="entry name" value="ELO_fam"/>
</dbReference>
<evidence type="ECO:0000256" key="2">
    <source>
        <dbReference type="ARBA" id="ARBA00022516"/>
    </source>
</evidence>
<dbReference type="EC" id="2.3.1.199" evidence="10"/>
<evidence type="ECO:0000256" key="10">
    <source>
        <dbReference type="RuleBase" id="RU361115"/>
    </source>
</evidence>
<dbReference type="GO" id="GO:0009922">
    <property type="term" value="F:fatty acid elongase activity"/>
    <property type="evidence" value="ECO:0007669"/>
    <property type="project" value="UniProtKB-EC"/>
</dbReference>
<dbReference type="Proteomes" id="UP000494163">
    <property type="component" value="Chromosome 3R"/>
</dbReference>
<dbReference type="PANTHER" id="PTHR11157">
    <property type="entry name" value="FATTY ACID ACYL TRANSFERASE-RELATED"/>
    <property type="match status" value="1"/>
</dbReference>
<evidence type="ECO:0000256" key="7">
    <source>
        <dbReference type="ARBA" id="ARBA00023098"/>
    </source>
</evidence>
<gene>
    <name evidence="11" type="ORF">Dbus_chr3Rg1720</name>
</gene>
<dbReference type="STRING" id="30019.A0A0M4F5W3"/>
<keyword evidence="8 10" id="KW-0472">Membrane</keyword>
<dbReference type="GO" id="GO:0030148">
    <property type="term" value="P:sphingolipid biosynthetic process"/>
    <property type="evidence" value="ECO:0007669"/>
    <property type="project" value="TreeGrafter"/>
</dbReference>
<dbReference type="GO" id="GO:0005789">
    <property type="term" value="C:endoplasmic reticulum membrane"/>
    <property type="evidence" value="ECO:0007669"/>
    <property type="project" value="TreeGrafter"/>
</dbReference>
<comment type="similarity">
    <text evidence="10">Belongs to the ELO family.</text>
</comment>
<keyword evidence="6 10" id="KW-1133">Transmembrane helix</keyword>
<dbReference type="PANTHER" id="PTHR11157:SF116">
    <property type="entry name" value="ELONGATION OF VERY LONG CHAIN FATTY ACIDS PROTEIN-RELATED"/>
    <property type="match status" value="1"/>
</dbReference>
<feature type="transmembrane region" description="Helical" evidence="10">
    <location>
        <begin position="227"/>
        <end position="251"/>
    </location>
</feature>
<dbReference type="GO" id="GO:0019367">
    <property type="term" value="P:fatty acid elongation, saturated fatty acid"/>
    <property type="evidence" value="ECO:0007669"/>
    <property type="project" value="TreeGrafter"/>
</dbReference>
<keyword evidence="5 10" id="KW-0276">Fatty acid metabolism</keyword>
<feature type="transmembrane region" description="Helical" evidence="10">
    <location>
        <begin position="195"/>
        <end position="215"/>
    </location>
</feature>
<keyword evidence="3 10" id="KW-0808">Transferase</keyword>
<sequence length="263" mass="30854">MIDSLFPPCVDPTPLPMSQSLWPITIIVALYLLFVLWLGRQFMANREPFQLRGVIKIYNIVQIIFNVALFIGGVRIVNVNSFYRLNCMLVVPMDHPYKSADRLLAYAYMVNKVLDLMDTVFMVLRKSYKQISLLHLIHHVYMAAAAFLIPRIYGYGGHIMVTGFLNVFIHAIMYSYYYLSAVNPQIKQSSWWKKYITIMQMMQFVIILAHNAWTYMQPDCAVPRSQIWMVFFMASLMVVMFTNFYIHTYILPKRQVKNKSKQN</sequence>
<feature type="transmembrane region" description="Helical" evidence="10">
    <location>
        <begin position="20"/>
        <end position="39"/>
    </location>
</feature>
<proteinExistence type="inferred from homology"/>
<evidence type="ECO:0000256" key="8">
    <source>
        <dbReference type="ARBA" id="ARBA00023136"/>
    </source>
</evidence>
<evidence type="ECO:0000313" key="12">
    <source>
        <dbReference type="Proteomes" id="UP000494163"/>
    </source>
</evidence>
<comment type="catalytic activity">
    <reaction evidence="10">
        <text>a very-long-chain acyl-CoA + malonyl-CoA + H(+) = a very-long-chain 3-oxoacyl-CoA + CO2 + CoA</text>
        <dbReference type="Rhea" id="RHEA:32727"/>
        <dbReference type="ChEBI" id="CHEBI:15378"/>
        <dbReference type="ChEBI" id="CHEBI:16526"/>
        <dbReference type="ChEBI" id="CHEBI:57287"/>
        <dbReference type="ChEBI" id="CHEBI:57384"/>
        <dbReference type="ChEBI" id="CHEBI:90725"/>
        <dbReference type="ChEBI" id="CHEBI:90736"/>
        <dbReference type="EC" id="2.3.1.199"/>
    </reaction>
</comment>
<keyword evidence="9 10" id="KW-0275">Fatty acid biosynthesis</keyword>
<keyword evidence="4 10" id="KW-0812">Transmembrane</keyword>
<organism evidence="11 12">
    <name type="scientific">Drosophila busckii</name>
    <name type="common">Fruit fly</name>
    <dbReference type="NCBI Taxonomy" id="30019"/>
    <lineage>
        <taxon>Eukaryota</taxon>
        <taxon>Metazoa</taxon>
        <taxon>Ecdysozoa</taxon>
        <taxon>Arthropoda</taxon>
        <taxon>Hexapoda</taxon>
        <taxon>Insecta</taxon>
        <taxon>Pterygota</taxon>
        <taxon>Neoptera</taxon>
        <taxon>Endopterygota</taxon>
        <taxon>Diptera</taxon>
        <taxon>Brachycera</taxon>
        <taxon>Muscomorpha</taxon>
        <taxon>Ephydroidea</taxon>
        <taxon>Drosophilidae</taxon>
        <taxon>Drosophila</taxon>
    </lineage>
</organism>
<feature type="transmembrane region" description="Helical" evidence="10">
    <location>
        <begin position="103"/>
        <end position="124"/>
    </location>
</feature>
<keyword evidence="12" id="KW-1185">Reference proteome</keyword>
<evidence type="ECO:0000256" key="3">
    <source>
        <dbReference type="ARBA" id="ARBA00022679"/>
    </source>
</evidence>
<dbReference type="OrthoDB" id="434092at2759"/>
<reference evidence="11 12" key="1">
    <citation type="submission" date="2015-08" db="EMBL/GenBank/DDBJ databases">
        <title>Ancestral chromatin configuration constrains chromatin evolution on differentiating sex chromosomes in Drosophila.</title>
        <authorList>
            <person name="Zhou Q."/>
            <person name="Bachtrog D."/>
        </authorList>
    </citation>
    <scope>NUCLEOTIDE SEQUENCE [LARGE SCALE GENOMIC DNA]</scope>
    <source>
        <tissue evidence="11">Whole larvae</tissue>
    </source>
</reference>
<feature type="transmembrane region" description="Helical" evidence="10">
    <location>
        <begin position="60"/>
        <end position="83"/>
    </location>
</feature>
<keyword evidence="7 10" id="KW-0443">Lipid metabolism</keyword>
<evidence type="ECO:0000256" key="9">
    <source>
        <dbReference type="ARBA" id="ARBA00023160"/>
    </source>
</evidence>
<evidence type="ECO:0000313" key="11">
    <source>
        <dbReference type="EMBL" id="ALC46970.1"/>
    </source>
</evidence>
<feature type="transmembrane region" description="Helical" evidence="10">
    <location>
        <begin position="136"/>
        <end position="153"/>
    </location>
</feature>
<feature type="transmembrane region" description="Helical" evidence="10">
    <location>
        <begin position="159"/>
        <end position="179"/>
    </location>
</feature>
<keyword evidence="2 10" id="KW-0444">Lipid biosynthesis</keyword>
<dbReference type="OMA" id="FLHCMYT"/>
<name>A0A0M4F5W3_DROBS</name>
<dbReference type="Pfam" id="PF01151">
    <property type="entry name" value="ELO"/>
    <property type="match status" value="1"/>
</dbReference>
<protein>
    <recommendedName>
        <fullName evidence="10">Elongation of very long chain fatty acids protein</fullName>
        <ecNumber evidence="10">2.3.1.199</ecNumber>
    </recommendedName>
    <alternativeName>
        <fullName evidence="10">Very-long-chain 3-oxoacyl-CoA synthase</fullName>
    </alternativeName>
</protein>
<evidence type="ECO:0000256" key="6">
    <source>
        <dbReference type="ARBA" id="ARBA00022989"/>
    </source>
</evidence>